<organism evidence="2 3">
    <name type="scientific">Cichlidogyrus casuarinus</name>
    <dbReference type="NCBI Taxonomy" id="1844966"/>
    <lineage>
        <taxon>Eukaryota</taxon>
        <taxon>Metazoa</taxon>
        <taxon>Spiralia</taxon>
        <taxon>Lophotrochozoa</taxon>
        <taxon>Platyhelminthes</taxon>
        <taxon>Monogenea</taxon>
        <taxon>Monopisthocotylea</taxon>
        <taxon>Dactylogyridea</taxon>
        <taxon>Ancyrocephalidae</taxon>
        <taxon>Cichlidogyrus</taxon>
    </lineage>
</organism>
<dbReference type="EMBL" id="JBJKFK010002578">
    <property type="protein sequence ID" value="KAL3310898.1"/>
    <property type="molecule type" value="Genomic_DNA"/>
</dbReference>
<comment type="caution">
    <text evidence="2">The sequence shown here is derived from an EMBL/GenBank/DDBJ whole genome shotgun (WGS) entry which is preliminary data.</text>
</comment>
<dbReference type="Proteomes" id="UP001626550">
    <property type="component" value="Unassembled WGS sequence"/>
</dbReference>
<evidence type="ECO:0000313" key="2">
    <source>
        <dbReference type="EMBL" id="KAL3310898.1"/>
    </source>
</evidence>
<evidence type="ECO:0000256" key="1">
    <source>
        <dbReference type="SAM" id="Phobius"/>
    </source>
</evidence>
<gene>
    <name evidence="2" type="ORF">Ciccas_010528</name>
</gene>
<keyword evidence="1" id="KW-1133">Transmembrane helix</keyword>
<protein>
    <recommendedName>
        <fullName evidence="4">ZP domain-containing protein</fullName>
    </recommendedName>
</protein>
<evidence type="ECO:0000313" key="3">
    <source>
        <dbReference type="Proteomes" id="UP001626550"/>
    </source>
</evidence>
<proteinExistence type="predicted"/>
<keyword evidence="1" id="KW-0472">Membrane</keyword>
<sequence>MKSGTSECRAVLPHDIVLGCFLKKKCTLFFEAKTLKTLPPACQTYDETTVYKPNCIDNSLVTLFGDAQDFSKQGGYIINPDYPLEADSKNTDWIDAVCSKLPLNVQIHFPVAFKNVTFMIRRFPHLQAHESSANCVATREPCKTDAFSIRALSQTTKTELYSQICELDPTSEVNLYQWKTAKNVQTLEFNLDLDLNSRADGFGQPHIFEFIVLRCQFYEKIVHGSIEYGLDIYQDALFPRSGSRVWAKLICDVDKLFLPLDLEQDPADDVNQLSLICDSESAKWNSTVNMDKCVTFAEAEEARDAYWRTKYASEEQPTENQIVEVVIPARSKWYIIGGVCVGIVFTFLLILMAYFCCKHKYHAKSDNSIQLACFCWYRIRKYFSQQLKRKQRAGQMNEYMKDEPNCLYSLCGCCCYQHSPPQIPSNLPYQPSIRSAAYMSDNTLMMNSYMHNSTYPTYDGSMALAQPQSEVVGRRGLDPHFGSYSRTLTTPHSSFEGMPLILGKKLYPSNVSFTSKSMQPSASPLFPTIDPRLNGFPVHRAQSIMTMGRPLPSTPMQQPLLFAPLPPLSRQNSLSTCELLIRY</sequence>
<evidence type="ECO:0008006" key="4">
    <source>
        <dbReference type="Google" id="ProtNLM"/>
    </source>
</evidence>
<reference evidence="2 3" key="1">
    <citation type="submission" date="2024-11" db="EMBL/GenBank/DDBJ databases">
        <title>Adaptive evolution of stress response genes in parasites aligns with host niche diversity.</title>
        <authorList>
            <person name="Hahn C."/>
            <person name="Resl P."/>
        </authorList>
    </citation>
    <scope>NUCLEOTIDE SEQUENCE [LARGE SCALE GENOMIC DNA]</scope>
    <source>
        <strain evidence="2">EGGRZ-B1_66</strain>
        <tissue evidence="2">Body</tissue>
    </source>
</reference>
<feature type="transmembrane region" description="Helical" evidence="1">
    <location>
        <begin position="333"/>
        <end position="355"/>
    </location>
</feature>
<keyword evidence="1" id="KW-0812">Transmembrane</keyword>
<dbReference type="AlphaFoldDB" id="A0ABD2PTV4"/>
<keyword evidence="3" id="KW-1185">Reference proteome</keyword>
<name>A0ABD2PTV4_9PLAT</name>
<accession>A0ABD2PTV4</accession>